<dbReference type="GO" id="GO:0006357">
    <property type="term" value="P:regulation of transcription by RNA polymerase II"/>
    <property type="evidence" value="ECO:0007669"/>
    <property type="project" value="InterPro"/>
</dbReference>
<accession>A0A8C4QGK2</accession>
<feature type="domain" description="Cyclin-like" evidence="11">
    <location>
        <begin position="757"/>
        <end position="843"/>
    </location>
</feature>
<dbReference type="Pfam" id="PF01858">
    <property type="entry name" value="RB_A"/>
    <property type="match status" value="1"/>
</dbReference>
<dbReference type="InterPro" id="IPR024599">
    <property type="entry name" value="RB_N"/>
</dbReference>
<protein>
    <recommendedName>
        <fullName evidence="17">Retinoblastoma-like protein 1</fullName>
    </recommendedName>
</protein>
<dbReference type="SMART" id="SM00385">
    <property type="entry name" value="CYCLIN"/>
    <property type="match status" value="1"/>
</dbReference>
<dbReference type="GO" id="GO:0000785">
    <property type="term" value="C:chromatin"/>
    <property type="evidence" value="ECO:0007669"/>
    <property type="project" value="TreeGrafter"/>
</dbReference>
<dbReference type="Ensembl" id="ENSEBUT00000014951.1">
    <property type="protein sequence ID" value="ENSEBUP00000014375.1"/>
    <property type="gene ID" value="ENSEBUG00000009053.1"/>
</dbReference>
<dbReference type="SMART" id="SM01368">
    <property type="entry name" value="RB_A"/>
    <property type="match status" value="1"/>
</dbReference>
<feature type="coiled-coil region" evidence="10">
    <location>
        <begin position="890"/>
        <end position="917"/>
    </location>
</feature>
<dbReference type="GO" id="GO:0005634">
    <property type="term" value="C:nucleus"/>
    <property type="evidence" value="ECO:0007669"/>
    <property type="project" value="UniProtKB-SubCell"/>
</dbReference>
<evidence type="ECO:0000256" key="6">
    <source>
        <dbReference type="ARBA" id="ARBA00023015"/>
    </source>
</evidence>
<dbReference type="GO" id="GO:2000134">
    <property type="term" value="P:negative regulation of G1/S transition of mitotic cell cycle"/>
    <property type="evidence" value="ECO:0007669"/>
    <property type="project" value="TreeGrafter"/>
</dbReference>
<dbReference type="InterPro" id="IPR036915">
    <property type="entry name" value="Cyclin-like_sf"/>
</dbReference>
<keyword evidence="10" id="KW-0175">Coiled coil</keyword>
<evidence type="ECO:0000256" key="3">
    <source>
        <dbReference type="ARBA" id="ARBA00022491"/>
    </source>
</evidence>
<dbReference type="SUPFAM" id="SSF47954">
    <property type="entry name" value="Cyclin-like"/>
    <property type="match status" value="2"/>
</dbReference>
<proteinExistence type="inferred from homology"/>
<keyword evidence="6" id="KW-0805">Transcription regulation</keyword>
<keyword evidence="3" id="KW-0678">Repressor</keyword>
<dbReference type="AlphaFoldDB" id="A0A8C4QGK2"/>
<keyword evidence="8" id="KW-0539">Nucleus</keyword>
<comment type="subcellular location">
    <subcellularLocation>
        <location evidence="1">Nucleus</location>
    </subcellularLocation>
</comment>
<dbReference type="Proteomes" id="UP000694388">
    <property type="component" value="Unplaced"/>
</dbReference>
<feature type="domain" description="Retinoblastoma-associated protein A-box" evidence="13">
    <location>
        <begin position="308"/>
        <end position="518"/>
    </location>
</feature>
<dbReference type="FunFam" id="1.10.472.140:FF:000001">
    <property type="entry name" value="Retinoblastoma-like 2, isoform CRA_a"/>
    <property type="match status" value="1"/>
</dbReference>
<keyword evidence="9" id="KW-0131">Cell cycle</keyword>
<dbReference type="GO" id="GO:0005667">
    <property type="term" value="C:transcription regulator complex"/>
    <property type="evidence" value="ECO:0007669"/>
    <property type="project" value="TreeGrafter"/>
</dbReference>
<dbReference type="PANTHER" id="PTHR13742">
    <property type="entry name" value="RETINOBLASTOMA-ASSOCIATED PROTEIN RB -RELATED"/>
    <property type="match status" value="1"/>
</dbReference>
<evidence type="ECO:0000256" key="5">
    <source>
        <dbReference type="ARBA" id="ARBA00022853"/>
    </source>
</evidence>
<evidence type="ECO:0000256" key="7">
    <source>
        <dbReference type="ARBA" id="ARBA00023163"/>
    </source>
</evidence>
<organism evidence="15 16">
    <name type="scientific">Eptatretus burgeri</name>
    <name type="common">Inshore hagfish</name>
    <dbReference type="NCBI Taxonomy" id="7764"/>
    <lineage>
        <taxon>Eukaryota</taxon>
        <taxon>Metazoa</taxon>
        <taxon>Chordata</taxon>
        <taxon>Craniata</taxon>
        <taxon>Vertebrata</taxon>
        <taxon>Cyclostomata</taxon>
        <taxon>Myxini</taxon>
        <taxon>Myxiniformes</taxon>
        <taxon>Myxinidae</taxon>
        <taxon>Eptatretinae</taxon>
        <taxon>Eptatretus</taxon>
    </lineage>
</organism>
<evidence type="ECO:0000256" key="1">
    <source>
        <dbReference type="ARBA" id="ARBA00004123"/>
    </source>
</evidence>
<dbReference type="SMART" id="SM01367">
    <property type="entry name" value="DUF3452"/>
    <property type="match status" value="1"/>
</dbReference>
<dbReference type="GO" id="GO:0006325">
    <property type="term" value="P:chromatin organization"/>
    <property type="evidence" value="ECO:0007669"/>
    <property type="project" value="UniProtKB-KW"/>
</dbReference>
<dbReference type="InterPro" id="IPR013763">
    <property type="entry name" value="Cyclin-like_dom"/>
</dbReference>
<evidence type="ECO:0000256" key="2">
    <source>
        <dbReference type="ARBA" id="ARBA00009475"/>
    </source>
</evidence>
<dbReference type="InterPro" id="IPR028309">
    <property type="entry name" value="RB_fam"/>
</dbReference>
<evidence type="ECO:0000256" key="8">
    <source>
        <dbReference type="ARBA" id="ARBA00023242"/>
    </source>
</evidence>
<dbReference type="SMART" id="SM01369">
    <property type="entry name" value="Rb_C"/>
    <property type="match status" value="1"/>
</dbReference>
<dbReference type="Gene3D" id="1.10.472.10">
    <property type="entry name" value="Cyclin-like"/>
    <property type="match status" value="2"/>
</dbReference>
<evidence type="ECO:0000313" key="16">
    <source>
        <dbReference type="Proteomes" id="UP000694388"/>
    </source>
</evidence>
<dbReference type="Pfam" id="PF01857">
    <property type="entry name" value="RB_B"/>
    <property type="match status" value="1"/>
</dbReference>
<evidence type="ECO:0000256" key="10">
    <source>
        <dbReference type="SAM" id="Coils"/>
    </source>
</evidence>
<feature type="domain" description="Retinoblastoma-associated protein C-terminal" evidence="14">
    <location>
        <begin position="934"/>
        <end position="1073"/>
    </location>
</feature>
<dbReference type="InterPro" id="IPR002720">
    <property type="entry name" value="RB_A"/>
</dbReference>
<keyword evidence="5" id="KW-0156">Chromatin regulator</keyword>
<evidence type="ECO:0000256" key="4">
    <source>
        <dbReference type="ARBA" id="ARBA00022553"/>
    </source>
</evidence>
<dbReference type="InterPro" id="IPR002719">
    <property type="entry name" value="RB_B"/>
</dbReference>
<dbReference type="GO" id="GO:0030154">
    <property type="term" value="P:cell differentiation"/>
    <property type="evidence" value="ECO:0007669"/>
    <property type="project" value="TreeGrafter"/>
</dbReference>
<feature type="domain" description="Retinoblastoma-associated protein N-terminal" evidence="12">
    <location>
        <begin position="3"/>
        <end position="138"/>
    </location>
</feature>
<dbReference type="PANTHER" id="PTHR13742:SF17">
    <property type="entry name" value="RE32990P-RELATED"/>
    <property type="match status" value="1"/>
</dbReference>
<evidence type="ECO:0000259" key="13">
    <source>
        <dbReference type="SMART" id="SM01368"/>
    </source>
</evidence>
<keyword evidence="4" id="KW-0597">Phosphoprotein</keyword>
<evidence type="ECO:0000259" key="12">
    <source>
        <dbReference type="SMART" id="SM01367"/>
    </source>
</evidence>
<dbReference type="GeneTree" id="ENSGT00950000183202"/>
<comment type="similarity">
    <text evidence="2">Belongs to the retinoblastoma protein (RB) family.</text>
</comment>
<reference evidence="15" key="1">
    <citation type="submission" date="2025-08" db="UniProtKB">
        <authorList>
            <consortium name="Ensembl"/>
        </authorList>
    </citation>
    <scope>IDENTIFICATION</scope>
</reference>
<evidence type="ECO:0000256" key="9">
    <source>
        <dbReference type="ARBA" id="ARBA00023306"/>
    </source>
</evidence>
<dbReference type="Gene3D" id="1.10.472.140">
    <property type="match status" value="1"/>
</dbReference>
<dbReference type="GO" id="GO:0000977">
    <property type="term" value="F:RNA polymerase II transcription regulatory region sequence-specific DNA binding"/>
    <property type="evidence" value="ECO:0007669"/>
    <property type="project" value="TreeGrafter"/>
</dbReference>
<evidence type="ECO:0008006" key="17">
    <source>
        <dbReference type="Google" id="ProtNLM"/>
    </source>
</evidence>
<keyword evidence="16" id="KW-1185">Reference proteome</keyword>
<dbReference type="Pfam" id="PF11934">
    <property type="entry name" value="DUF3452"/>
    <property type="match status" value="1"/>
</dbReference>
<evidence type="ECO:0000313" key="15">
    <source>
        <dbReference type="Ensembl" id="ENSEBUP00000014375.1"/>
    </source>
</evidence>
<keyword evidence="7" id="KW-0804">Transcription</keyword>
<name>A0A8C4QGK2_EPTBU</name>
<reference evidence="15" key="2">
    <citation type="submission" date="2025-09" db="UniProtKB">
        <authorList>
            <consortium name="Ensembl"/>
        </authorList>
    </citation>
    <scope>IDENTIFICATION</scope>
</reference>
<evidence type="ECO:0000259" key="11">
    <source>
        <dbReference type="SMART" id="SM00385"/>
    </source>
</evidence>
<evidence type="ECO:0000259" key="14">
    <source>
        <dbReference type="SMART" id="SM01369"/>
    </source>
</evidence>
<dbReference type="InterPro" id="IPR015030">
    <property type="entry name" value="RB_C"/>
</dbReference>
<sequence length="1074" mass="121665">MAHKTIEGNCVSLTRILRLSHLSLIDFFDKMRKWSEMAAVPLDFQNRINCLERNFTVSTVIFQKLQPIFLSVFHNTHYQPPRQPRSRKRRCQPCTADEVFKFCWTLFLRAKANFPMISDDIVNSYHLLLCCLDLTYGNALLSQHWQCLLNPDFPGLPASFGTRDFRPPNRPPCIIGTLCNLHDGLAIEAKGIKEHYWKPFISRLFERKVLKGQGDTLTGLLDDAKFAENYKAINKEYEEYVLTVGDFDERVFLGEEANVEIGTPHRRPGLERNLSECMQQHMSKNNSLTPLTPLTGRRYLKEKDPSTSPVSTATQSVGSLRELLVGFRNTPSSHLLEMLRECSPDPTETMLVLIKEVGENFCSHYCHPSEEARPGTQAEDFANRRLQLSEALYYKLLEGVIQQECRIAQERRSAKPAEVADKTSPTPSSALLTHDDFHRSLLACCLEIVLFSYNSRCIFPWVLSALTLSAYSFYRVLEIVVRTEKGLPRDVVKHLNHVEEQVLERLAWHQDSPLWVALQRDTGNIPCCKEVLLPEHLEVLGAIHEAEPMEHPRVREVRTDACNSTKQDGLLSPISLHERYSSPSAGTARRKLFVDSSDSQSTPEIPVRPTTVSASVTPCGIPTGAVVGNATINTCKPNQTQLIGVVPSQNLMPSHTVLTMATATMTATNGQSVTIPVQGIASEKGTITFVPLAMNIAGQLQPTLQILSSTEDHGTTETESSITHGEVQVAPQRLDSKPRRTGSLALFFRKVYHLASVRLQDLCNKLDMLPDLRAKVWTCFEHVLVHCTDLMMDRHLDQLLMCCIYVMAKVTNEERTFQQIMRWYRSQPQAQSHVYRSVLFKNCRSNGSSASSSFLAKADMNKLPKKQLSPADSMTLKHEVKRETMDDVVYEKEKERAAKANEDQDATNEELQEQRGDLIQFYNQIFVDRIRTFALQFSITRRDITAEVLKLSPFPSMKLQPSSQRRISQNVPVYVSPHKRSVLLGPSHRSISYRFNQSPSRQRLREINMMIQQSEQSAGLKRCLPLDEVSNSPAKHARLNDSSLMRRLQDVASERCITEIPTTTSFSSNPPRNT</sequence>